<protein>
    <submittedName>
        <fullName evidence="2">Lantibiotic dehydratase</fullName>
    </submittedName>
</protein>
<reference evidence="3" key="1">
    <citation type="journal article" date="2019" name="Int. J. Syst. Evol. Microbiol.">
        <title>The Global Catalogue of Microorganisms (GCM) 10K type strain sequencing project: providing services to taxonomists for standard genome sequencing and annotation.</title>
        <authorList>
            <consortium name="The Broad Institute Genomics Platform"/>
            <consortium name="The Broad Institute Genome Sequencing Center for Infectious Disease"/>
            <person name="Wu L."/>
            <person name="Ma J."/>
        </authorList>
    </citation>
    <scope>NUCLEOTIDE SEQUENCE [LARGE SCALE GENOMIC DNA]</scope>
    <source>
        <strain evidence="3">CGMCC 4.7405</strain>
    </source>
</reference>
<dbReference type="RefSeq" id="WP_382369734.1">
    <property type="nucleotide sequence ID" value="NZ_JBHRZI010000008.1"/>
</dbReference>
<evidence type="ECO:0000259" key="1">
    <source>
        <dbReference type="PROSITE" id="PS50206"/>
    </source>
</evidence>
<dbReference type="PROSITE" id="PS50206">
    <property type="entry name" value="RHODANESE_3"/>
    <property type="match status" value="1"/>
</dbReference>
<gene>
    <name evidence="2" type="ORF">ACFOWZ_05540</name>
</gene>
<dbReference type="EMBL" id="JBHRZI010000008">
    <property type="protein sequence ID" value="MFC3890929.1"/>
    <property type="molecule type" value="Genomic_DNA"/>
</dbReference>
<evidence type="ECO:0000313" key="3">
    <source>
        <dbReference type="Proteomes" id="UP001595690"/>
    </source>
</evidence>
<dbReference type="InterPro" id="IPR006827">
    <property type="entry name" value="Lant_deHydtase_N"/>
</dbReference>
<name>A0ABV8BN85_9PSEU</name>
<organism evidence="2 3">
    <name type="scientific">Lentzea rhizosphaerae</name>
    <dbReference type="NCBI Taxonomy" id="2041025"/>
    <lineage>
        <taxon>Bacteria</taxon>
        <taxon>Bacillati</taxon>
        <taxon>Actinomycetota</taxon>
        <taxon>Actinomycetes</taxon>
        <taxon>Pseudonocardiales</taxon>
        <taxon>Pseudonocardiaceae</taxon>
        <taxon>Lentzea</taxon>
    </lineage>
</organism>
<evidence type="ECO:0000313" key="2">
    <source>
        <dbReference type="EMBL" id="MFC3890929.1"/>
    </source>
</evidence>
<feature type="domain" description="Rhodanese" evidence="1">
    <location>
        <begin position="564"/>
        <end position="583"/>
    </location>
</feature>
<accession>A0ABV8BN85</accession>
<dbReference type="Pfam" id="PF04738">
    <property type="entry name" value="Lant_dehydr_N"/>
    <property type="match status" value="1"/>
</dbReference>
<dbReference type="Proteomes" id="UP001595690">
    <property type="component" value="Unassembled WGS sequence"/>
</dbReference>
<comment type="caution">
    <text evidence="2">The sequence shown here is derived from an EMBL/GenBank/DDBJ whole genome shotgun (WGS) entry which is preliminary data.</text>
</comment>
<sequence>MTTPDHLVPLGGSSWRLWRHVAVRSAGFPVDLVLALTDRRLAEFADGEDASTELSQAYRDAYADATDRVSRALTGIAADPSFREAIAWQSPHLLRTCVDKLTSPVAGAANSKWRQRLLTTASYVQRYAVKNDSIGFFGPIAWAAVTDEAPALTVHIGQDLLARRTVYFEWWAIDAVARAMSDDPAGLPGWRPRSAPQNQLCGRTLITPNGKHLTLTEEEAFLLRECDGRRPLETIQRELAPELDLSPAALSLAERGLLLHDLDVPVSATPEDALAALLALQPDHPHAQERRSALDELLELRSAVADAAGDADRVIDALDALGTAFERISGELPTRRPGQHYAGRTVVYEDTNRDVAIELGQPVNDFLAEPLELLLLAARWLTCRAAELFRARFGEIFDRLCARTGQDQVPLASLYAAATPDIFFSLREPPPIVDSLIREFSDKWSKVLAIDEVSTRHHVRAADIKAAVEAEFASSDVPWSSAVHHSPDLMLVADSPEAVNRGDFLAVLGELHVAANTVESRLFVAQAEDQAGLLRAAEHDHGDRRVVSVPSKESSQVNSRTYPAALLSGGFTYWTQHPDPSVTPGRIVPAGALRVVREGTRLVVRSDVDGRAFDLVEMFGEAMSGAVLNSFRMLPSAPHRPRVTIDRLVVSRESWTFDALDLTWAALEDAAARHHAAWSWRRTHRLPERGFYRVPVEDKPIYLDFGSPVLVDLFARALRRTVRANAGTTVTFSEMLPDLDGTWLRDSRGRRYTCEFRLVLVDPLGLPADSAT</sequence>
<dbReference type="InterPro" id="IPR001763">
    <property type="entry name" value="Rhodanese-like_dom"/>
</dbReference>
<proteinExistence type="predicted"/>
<keyword evidence="3" id="KW-1185">Reference proteome</keyword>